<evidence type="ECO:0000256" key="10">
    <source>
        <dbReference type="ARBA" id="ARBA00022723"/>
    </source>
</evidence>
<keyword evidence="9" id="KW-0597">Phosphoprotein</keyword>
<evidence type="ECO:0000256" key="19">
    <source>
        <dbReference type="ARBA" id="ARBA00023306"/>
    </source>
</evidence>
<dbReference type="PANTHER" id="PTHR16320:SF8">
    <property type="entry name" value="SPHINGOMYELIN PHOSPHODIESTERASE 3"/>
    <property type="match status" value="1"/>
</dbReference>
<evidence type="ECO:0000256" key="24">
    <source>
        <dbReference type="ARBA" id="ARBA00048325"/>
    </source>
</evidence>
<evidence type="ECO:0000256" key="6">
    <source>
        <dbReference type="ARBA" id="ARBA00012369"/>
    </source>
</evidence>
<evidence type="ECO:0000256" key="20">
    <source>
        <dbReference type="ARBA" id="ARBA00037794"/>
    </source>
</evidence>
<keyword evidence="10" id="KW-0479">Metal-binding</keyword>
<feature type="compositionally biased region" description="Polar residues" evidence="32">
    <location>
        <begin position="183"/>
        <end position="198"/>
    </location>
</feature>
<evidence type="ECO:0000256" key="25">
    <source>
        <dbReference type="ARBA" id="ARBA00049346"/>
    </source>
</evidence>
<dbReference type="InterPro" id="IPR017766">
    <property type="entry name" value="Sphingomyelinase/PLipase_C"/>
</dbReference>
<evidence type="ECO:0000256" key="16">
    <source>
        <dbReference type="ARBA" id="ARBA00023136"/>
    </source>
</evidence>
<evidence type="ECO:0000256" key="7">
    <source>
        <dbReference type="ARBA" id="ARBA00022473"/>
    </source>
</evidence>
<evidence type="ECO:0000256" key="8">
    <source>
        <dbReference type="ARBA" id="ARBA00022475"/>
    </source>
</evidence>
<comment type="catalytic activity">
    <reaction evidence="28">
        <text>N-(tetracosanoyl)-sphing-4-enine-1-phosphocholine + H2O = N-tetracosanoyl-sphing-4-enine + phosphocholine + H(+)</text>
        <dbReference type="Rhea" id="RHEA:45324"/>
        <dbReference type="ChEBI" id="CHEBI:15377"/>
        <dbReference type="ChEBI" id="CHEBI:15378"/>
        <dbReference type="ChEBI" id="CHEBI:72965"/>
        <dbReference type="ChEBI" id="CHEBI:83360"/>
        <dbReference type="ChEBI" id="CHEBI:295975"/>
    </reaction>
    <physiologicalReaction direction="left-to-right" evidence="28">
        <dbReference type="Rhea" id="RHEA:45325"/>
    </physiologicalReaction>
</comment>
<evidence type="ECO:0000256" key="1">
    <source>
        <dbReference type="ARBA" id="ARBA00001946"/>
    </source>
</evidence>
<feature type="region of interest" description="Disordered" evidence="32">
    <location>
        <begin position="276"/>
        <end position="298"/>
    </location>
</feature>
<comment type="pathway">
    <text evidence="4">Sphingolipid metabolism.</text>
</comment>
<keyword evidence="18" id="KW-0449">Lipoprotein</keyword>
<dbReference type="SUPFAM" id="SSF56219">
    <property type="entry name" value="DNase I-like"/>
    <property type="match status" value="1"/>
</dbReference>
<evidence type="ECO:0000256" key="28">
    <source>
        <dbReference type="ARBA" id="ARBA00051412"/>
    </source>
</evidence>
<evidence type="ECO:0000256" key="23">
    <source>
        <dbReference type="ARBA" id="ARBA00048209"/>
    </source>
</evidence>
<dbReference type="Proteomes" id="UP000694523">
    <property type="component" value="Unplaced"/>
</dbReference>
<keyword evidence="15" id="KW-0443">Lipid metabolism</keyword>
<dbReference type="Pfam" id="PF03372">
    <property type="entry name" value="Exo_endo_phos"/>
    <property type="match status" value="1"/>
</dbReference>
<comment type="catalytic activity">
    <reaction evidence="21">
        <text>a sphingomyelin + H2O = phosphocholine + an N-acylsphing-4-enine + H(+)</text>
        <dbReference type="Rhea" id="RHEA:19253"/>
        <dbReference type="ChEBI" id="CHEBI:15377"/>
        <dbReference type="ChEBI" id="CHEBI:15378"/>
        <dbReference type="ChEBI" id="CHEBI:17636"/>
        <dbReference type="ChEBI" id="CHEBI:52639"/>
        <dbReference type="ChEBI" id="CHEBI:295975"/>
        <dbReference type="EC" id="3.1.4.12"/>
    </reaction>
    <physiologicalReaction direction="left-to-right" evidence="21">
        <dbReference type="Rhea" id="RHEA:19254"/>
    </physiologicalReaction>
</comment>
<keyword evidence="36" id="KW-1185">Reference proteome</keyword>
<evidence type="ECO:0000256" key="22">
    <source>
        <dbReference type="ARBA" id="ARBA00047675"/>
    </source>
</evidence>
<feature type="domain" description="Endonuclease/exonuclease/phosphatase" evidence="34">
    <location>
        <begin position="350"/>
        <end position="624"/>
    </location>
</feature>
<comment type="similarity">
    <text evidence="5">Belongs to the neutral sphingomyelinase family.</text>
</comment>
<evidence type="ECO:0000256" key="18">
    <source>
        <dbReference type="ARBA" id="ARBA00023288"/>
    </source>
</evidence>
<evidence type="ECO:0000256" key="31">
    <source>
        <dbReference type="ARBA" id="ARBA00081703"/>
    </source>
</evidence>
<sequence>MVLYSTPYPSACLHFLDGLSWSLVFPCYWLLDRLLASCVATSVEKRQRSRDPCSFLSLCVLVWAPVYLLLLLLSLPLALLGFILWAPLQAVRQPYLYTYIKLTRQEPGGAGPGRTWGLSEWKPQGRSFCFCSANVCLLPDSLARFNNLSDTHRRAREVGKRIRNGANRPQIKIYIDSPPTPPSGTCLQTEQSHSSSGPAESETEPLTECPLHSSGATDCPAHPTVEQSPTPCPLHQDGTESAPDCPLHSISDCPVHNGGSSCPLHNAGVQISISAPEPEPQQEESEPPADTGSMTASRESLARYHGDRDGGMYSNNTLSHVPRTSIFKRAARKRRHGDESFDHDISAFFPANLDFLALQEVFDHGSTTRLRRQLHRYFPYILSDVGQYGWKSCCSRFKFLNSGLMLASRYPILDVRFECYPNGRGEDALAAKGALFAKVHVGTSHQEQRIVGYLTCTHLHAIEGDASVRCEQLDLLLQWGTEFRQASSPTPEGEKVLEDLVAFDVILGDLNFDNCSSEDKLEQQHALFTQYKDPCRLGPLSPFTICLTGTLLDPSGLYDDEVSSPESLQKVMENEEGRKEYLVFPPSKSQCPRSSQKGRKIPLKGNGRRIDYILYSDEGLQPDWKLDLEEFSFVTQLAGLTDHLSVAMRLAVSTGEDEP</sequence>
<evidence type="ECO:0000256" key="33">
    <source>
        <dbReference type="SAM" id="Phobius"/>
    </source>
</evidence>
<evidence type="ECO:0000256" key="30">
    <source>
        <dbReference type="ARBA" id="ARBA00076605"/>
    </source>
</evidence>
<evidence type="ECO:0000256" key="4">
    <source>
        <dbReference type="ARBA" id="ARBA00004991"/>
    </source>
</evidence>
<dbReference type="FunFam" id="3.60.10.10:FF:000015">
    <property type="entry name" value="sphingomyelin phosphodiesterase 3"/>
    <property type="match status" value="1"/>
</dbReference>
<dbReference type="GO" id="GO:0000139">
    <property type="term" value="C:Golgi membrane"/>
    <property type="evidence" value="ECO:0007669"/>
    <property type="project" value="UniProtKB-SubCell"/>
</dbReference>
<keyword evidence="13" id="KW-0746">Sphingolipid metabolism</keyword>
<dbReference type="GO" id="GO:0005576">
    <property type="term" value="C:extracellular region"/>
    <property type="evidence" value="ECO:0007669"/>
    <property type="project" value="InterPro"/>
</dbReference>
<dbReference type="GO" id="GO:0005886">
    <property type="term" value="C:plasma membrane"/>
    <property type="evidence" value="ECO:0007669"/>
    <property type="project" value="UniProtKB-SubCell"/>
</dbReference>
<dbReference type="Gene3D" id="3.60.10.10">
    <property type="entry name" value="Endonuclease/exonuclease/phosphatase"/>
    <property type="match status" value="1"/>
</dbReference>
<keyword evidence="8" id="KW-1003">Cell membrane</keyword>
<evidence type="ECO:0000256" key="32">
    <source>
        <dbReference type="SAM" id="MobiDB-lite"/>
    </source>
</evidence>
<evidence type="ECO:0000256" key="26">
    <source>
        <dbReference type="ARBA" id="ARBA00049371"/>
    </source>
</evidence>
<keyword evidence="33" id="KW-0812">Transmembrane</keyword>
<dbReference type="InterPro" id="IPR005135">
    <property type="entry name" value="Endo/exonuclease/phosphatase"/>
</dbReference>
<evidence type="ECO:0000259" key="34">
    <source>
        <dbReference type="Pfam" id="PF03372"/>
    </source>
</evidence>
<keyword evidence="11" id="KW-0378">Hydrolase</keyword>
<comment type="catalytic activity">
    <reaction evidence="26">
        <text>N-(hexadecanoyl)-sphing-4-enine-1-phosphocholine + H2O = N-hexadecanoylsphing-4-enine + phosphocholine + H(+)</text>
        <dbReference type="Rhea" id="RHEA:45644"/>
        <dbReference type="ChEBI" id="CHEBI:15377"/>
        <dbReference type="ChEBI" id="CHEBI:15378"/>
        <dbReference type="ChEBI" id="CHEBI:72959"/>
        <dbReference type="ChEBI" id="CHEBI:78646"/>
        <dbReference type="ChEBI" id="CHEBI:295975"/>
    </reaction>
    <physiologicalReaction direction="left-to-right" evidence="26">
        <dbReference type="Rhea" id="RHEA:45645"/>
    </physiologicalReaction>
</comment>
<evidence type="ECO:0000256" key="3">
    <source>
        <dbReference type="ARBA" id="ARBA00004760"/>
    </source>
</evidence>
<feature type="transmembrane region" description="Helical" evidence="33">
    <location>
        <begin position="55"/>
        <end position="85"/>
    </location>
</feature>
<name>A0A8C6WP52_9GOBI</name>
<comment type="subcellular location">
    <subcellularLocation>
        <location evidence="2">Cell membrane</location>
        <topology evidence="2">Lipid-anchor</topology>
    </subcellularLocation>
    <subcellularLocation>
        <location evidence="20">Golgi apparatus membrane</location>
        <topology evidence="20">Lipid-anchor</topology>
    </subcellularLocation>
</comment>
<evidence type="ECO:0000256" key="15">
    <source>
        <dbReference type="ARBA" id="ARBA00023098"/>
    </source>
</evidence>
<dbReference type="AlphaFoldDB" id="A0A8C6WP52"/>
<keyword evidence="19" id="KW-0131">Cell cycle</keyword>
<evidence type="ECO:0000313" key="35">
    <source>
        <dbReference type="Ensembl" id="ENSNMLP00000021674.1"/>
    </source>
</evidence>
<comment type="catalytic activity">
    <reaction evidence="25">
        <text>1-O-octadecyl-sn-glycero-3-phosphocholine + H2O = 1-O-octadecyl-sn-glycerol + phosphocholine + H(+)</text>
        <dbReference type="Rhea" id="RHEA:39923"/>
        <dbReference type="ChEBI" id="CHEBI:15377"/>
        <dbReference type="ChEBI" id="CHEBI:15378"/>
        <dbReference type="ChEBI" id="CHEBI:74001"/>
        <dbReference type="ChEBI" id="CHEBI:75216"/>
        <dbReference type="ChEBI" id="CHEBI:295975"/>
    </reaction>
    <physiologicalReaction direction="left-to-right" evidence="25">
        <dbReference type="Rhea" id="RHEA:39924"/>
    </physiologicalReaction>
</comment>
<accession>A0A8C6WP52</accession>
<keyword evidence="7" id="KW-0217">Developmental protein</keyword>
<dbReference type="GO" id="GO:0004767">
    <property type="term" value="F:sphingomyelin phosphodiesterase activity"/>
    <property type="evidence" value="ECO:0007669"/>
    <property type="project" value="UniProtKB-EC"/>
</dbReference>
<evidence type="ECO:0000256" key="5">
    <source>
        <dbReference type="ARBA" id="ARBA00006335"/>
    </source>
</evidence>
<feature type="region of interest" description="Disordered" evidence="32">
    <location>
        <begin position="169"/>
        <end position="243"/>
    </location>
</feature>
<dbReference type="InterPro" id="IPR036691">
    <property type="entry name" value="Endo/exonu/phosph_ase_sf"/>
</dbReference>
<keyword evidence="14" id="KW-0333">Golgi apparatus</keyword>
<dbReference type="UniPathway" id="UPA00222"/>
<evidence type="ECO:0000256" key="21">
    <source>
        <dbReference type="ARBA" id="ARBA00047268"/>
    </source>
</evidence>
<evidence type="ECO:0000256" key="17">
    <source>
        <dbReference type="ARBA" id="ARBA00023139"/>
    </source>
</evidence>
<organism evidence="35 36">
    <name type="scientific">Neogobius melanostomus</name>
    <name type="common">round goby</name>
    <dbReference type="NCBI Taxonomy" id="47308"/>
    <lineage>
        <taxon>Eukaryota</taxon>
        <taxon>Metazoa</taxon>
        <taxon>Chordata</taxon>
        <taxon>Craniata</taxon>
        <taxon>Vertebrata</taxon>
        <taxon>Euteleostomi</taxon>
        <taxon>Actinopterygii</taxon>
        <taxon>Neopterygii</taxon>
        <taxon>Teleostei</taxon>
        <taxon>Neoteleostei</taxon>
        <taxon>Acanthomorphata</taxon>
        <taxon>Gobiaria</taxon>
        <taxon>Gobiiformes</taxon>
        <taxon>Gobioidei</taxon>
        <taxon>Gobiidae</taxon>
        <taxon>Benthophilinae</taxon>
        <taxon>Neogobiini</taxon>
        <taxon>Neogobius</taxon>
    </lineage>
</organism>
<evidence type="ECO:0000256" key="27">
    <source>
        <dbReference type="ARBA" id="ARBA00050994"/>
    </source>
</evidence>
<comment type="catalytic activity">
    <reaction evidence="27">
        <text>N-(15Z-tetracosenoyl)sphing-4-enine-1-phosphocholine + H2O = N-(15Z-tetracosenoyl)-sphing-4-enine + phosphocholine + H(+)</text>
        <dbReference type="Rhea" id="RHEA:45320"/>
        <dbReference type="ChEBI" id="CHEBI:15377"/>
        <dbReference type="ChEBI" id="CHEBI:15378"/>
        <dbReference type="ChEBI" id="CHEBI:74450"/>
        <dbReference type="ChEBI" id="CHEBI:74535"/>
        <dbReference type="ChEBI" id="CHEBI:295975"/>
    </reaction>
    <physiologicalReaction direction="left-to-right" evidence="27">
        <dbReference type="Rhea" id="RHEA:45321"/>
    </physiologicalReaction>
</comment>
<evidence type="ECO:0000313" key="36">
    <source>
        <dbReference type="Proteomes" id="UP000694523"/>
    </source>
</evidence>
<feature type="transmembrane region" description="Helical" evidence="33">
    <location>
        <begin position="20"/>
        <end position="43"/>
    </location>
</feature>
<comment type="catalytic activity">
    <reaction evidence="24">
        <text>an N-(acyl)-sphingosylphosphocholine + H2O = an N-acyl-sphingoid base + phosphocholine + H(+)</text>
        <dbReference type="Rhea" id="RHEA:45300"/>
        <dbReference type="ChEBI" id="CHEBI:15377"/>
        <dbReference type="ChEBI" id="CHEBI:15378"/>
        <dbReference type="ChEBI" id="CHEBI:64583"/>
        <dbReference type="ChEBI" id="CHEBI:83273"/>
        <dbReference type="ChEBI" id="CHEBI:295975"/>
    </reaction>
    <physiologicalReaction direction="left-to-right" evidence="24">
        <dbReference type="Rhea" id="RHEA:45301"/>
    </physiologicalReaction>
</comment>
<evidence type="ECO:0000256" key="12">
    <source>
        <dbReference type="ARBA" id="ARBA00022842"/>
    </source>
</evidence>
<dbReference type="EC" id="3.1.4.12" evidence="6"/>
<protein>
    <recommendedName>
        <fullName evidence="29">Sphingomyelin phosphodiesterase 3</fullName>
        <ecNumber evidence="6">3.1.4.12</ecNumber>
    </recommendedName>
    <alternativeName>
        <fullName evidence="31">Neutral sphingomyelinase 2</fullName>
    </alternativeName>
    <alternativeName>
        <fullName evidence="30">Neutral sphingomyelinase II</fullName>
    </alternativeName>
</protein>
<evidence type="ECO:0000256" key="29">
    <source>
        <dbReference type="ARBA" id="ARBA00068544"/>
    </source>
</evidence>
<evidence type="ECO:0000256" key="9">
    <source>
        <dbReference type="ARBA" id="ARBA00022553"/>
    </source>
</evidence>
<dbReference type="PANTHER" id="PTHR16320">
    <property type="entry name" value="SPHINGOMYELINASE FAMILY MEMBER"/>
    <property type="match status" value="1"/>
</dbReference>
<keyword evidence="33" id="KW-1133">Transmembrane helix</keyword>
<evidence type="ECO:0000256" key="11">
    <source>
        <dbReference type="ARBA" id="ARBA00022801"/>
    </source>
</evidence>
<comment type="catalytic activity">
    <reaction evidence="23">
        <text>1-hexadecanoyl-sn-glycero-3-phosphocholine + H2O = 1-hexadecanoyl-sn-glycerol + phosphocholine + H(+)</text>
        <dbReference type="Rhea" id="RHEA:41119"/>
        <dbReference type="ChEBI" id="CHEBI:15377"/>
        <dbReference type="ChEBI" id="CHEBI:15378"/>
        <dbReference type="ChEBI" id="CHEBI:72998"/>
        <dbReference type="ChEBI" id="CHEBI:75542"/>
        <dbReference type="ChEBI" id="CHEBI:295975"/>
    </reaction>
    <physiologicalReaction direction="left-to-right" evidence="23">
        <dbReference type="Rhea" id="RHEA:41120"/>
    </physiologicalReaction>
</comment>
<reference evidence="35" key="2">
    <citation type="submission" date="2025-09" db="UniProtKB">
        <authorList>
            <consortium name="Ensembl"/>
        </authorList>
    </citation>
    <scope>IDENTIFICATION</scope>
</reference>
<dbReference type="GO" id="GO:0006684">
    <property type="term" value="P:sphingomyelin metabolic process"/>
    <property type="evidence" value="ECO:0007669"/>
    <property type="project" value="TreeGrafter"/>
</dbReference>
<comment type="cofactor">
    <cofactor evidence="1">
        <name>Mg(2+)</name>
        <dbReference type="ChEBI" id="CHEBI:18420"/>
    </cofactor>
</comment>
<proteinExistence type="inferred from homology"/>
<evidence type="ECO:0000256" key="2">
    <source>
        <dbReference type="ARBA" id="ARBA00004193"/>
    </source>
</evidence>
<dbReference type="GO" id="GO:0046872">
    <property type="term" value="F:metal ion binding"/>
    <property type="evidence" value="ECO:0007669"/>
    <property type="project" value="UniProtKB-KW"/>
</dbReference>
<evidence type="ECO:0000256" key="13">
    <source>
        <dbReference type="ARBA" id="ARBA00022919"/>
    </source>
</evidence>
<keyword evidence="12" id="KW-0460">Magnesium</keyword>
<evidence type="ECO:0000256" key="14">
    <source>
        <dbReference type="ARBA" id="ARBA00023034"/>
    </source>
</evidence>
<reference evidence="35" key="1">
    <citation type="submission" date="2025-08" db="UniProtKB">
        <authorList>
            <consortium name="Ensembl"/>
        </authorList>
    </citation>
    <scope>IDENTIFICATION</scope>
</reference>
<keyword evidence="16 33" id="KW-0472">Membrane</keyword>
<keyword evidence="17" id="KW-0564">Palmitate</keyword>
<dbReference type="InterPro" id="IPR038772">
    <property type="entry name" value="Sph/SMPD2-like"/>
</dbReference>
<dbReference type="CDD" id="cd09078">
    <property type="entry name" value="nSMase"/>
    <property type="match status" value="1"/>
</dbReference>
<comment type="catalytic activity">
    <reaction evidence="22">
        <text>a sphingosylphosphocholine + H2O = a sphingoid base + phosphocholine + H(+)</text>
        <dbReference type="Rhea" id="RHEA:45296"/>
        <dbReference type="ChEBI" id="CHEBI:15377"/>
        <dbReference type="ChEBI" id="CHEBI:15378"/>
        <dbReference type="ChEBI" id="CHEBI:84410"/>
        <dbReference type="ChEBI" id="CHEBI:85171"/>
        <dbReference type="ChEBI" id="CHEBI:295975"/>
    </reaction>
    <physiologicalReaction direction="left-to-right" evidence="22">
        <dbReference type="Rhea" id="RHEA:45297"/>
    </physiologicalReaction>
</comment>
<dbReference type="Ensembl" id="ENSNMLT00000024293.1">
    <property type="protein sequence ID" value="ENSNMLP00000021674.1"/>
    <property type="gene ID" value="ENSNMLG00000014050.1"/>
</dbReference>
<comment type="pathway">
    <text evidence="3">Lipid metabolism; sphingolipid metabolism.</text>
</comment>